<dbReference type="Proteomes" id="UP000230605">
    <property type="component" value="Chromosome 3"/>
</dbReference>
<evidence type="ECO:0000313" key="3">
    <source>
        <dbReference type="Proteomes" id="UP000230605"/>
    </source>
</evidence>
<gene>
    <name evidence="1" type="ORF">CB0940_02534</name>
    <name evidence="2" type="ORF">RHO25_004292</name>
</gene>
<organism evidence="1 3">
    <name type="scientific">Cercospora beticola</name>
    <name type="common">Sugarbeet leaf spot fungus</name>
    <dbReference type="NCBI Taxonomy" id="122368"/>
    <lineage>
        <taxon>Eukaryota</taxon>
        <taxon>Fungi</taxon>
        <taxon>Dikarya</taxon>
        <taxon>Ascomycota</taxon>
        <taxon>Pezizomycotina</taxon>
        <taxon>Dothideomycetes</taxon>
        <taxon>Dothideomycetidae</taxon>
        <taxon>Mycosphaerellales</taxon>
        <taxon>Mycosphaerellaceae</taxon>
        <taxon>Cercospora</taxon>
    </lineage>
</organism>
<evidence type="ECO:0000313" key="4">
    <source>
        <dbReference type="Proteomes" id="UP001302367"/>
    </source>
</evidence>
<dbReference type="EMBL" id="CP134186">
    <property type="protein sequence ID" value="WPA99674.1"/>
    <property type="molecule type" value="Genomic_DNA"/>
</dbReference>
<accession>A0A2G5I4Y5</accession>
<proteinExistence type="predicted"/>
<reference evidence="2 4" key="2">
    <citation type="submission" date="2023-09" db="EMBL/GenBank/DDBJ databases">
        <title>Complete-Gapless Cercospora beticola genome.</title>
        <authorList>
            <person name="Wyatt N.A."/>
            <person name="Spanner R.E."/>
            <person name="Bolton M.D."/>
        </authorList>
    </citation>
    <scope>NUCLEOTIDE SEQUENCE [LARGE SCALE GENOMIC DNA]</scope>
    <source>
        <strain evidence="2">Cb09-40</strain>
    </source>
</reference>
<dbReference type="EMBL" id="LKMD01000101">
    <property type="protein sequence ID" value="PIA99865.1"/>
    <property type="molecule type" value="Genomic_DNA"/>
</dbReference>
<dbReference type="Proteomes" id="UP001302367">
    <property type="component" value="Chromosome 3"/>
</dbReference>
<dbReference type="AlphaFoldDB" id="A0A2G5I4Y5"/>
<keyword evidence="4" id="KW-1185">Reference proteome</keyword>
<sequence>MSAEEDAFFRHGWHDDDERIDIYALFVLEDVPVADIEAVLRSQEDYGNERLWLADDYNNLPDFYHRVPGQPITPNPHTKLPLDPNWRSPFRGKTVEDAAEFLRSVPKPRKPLCKTYFAVLDMTLYWEQGYVLVCKILEDGQVQSIACAASCVGIFFGGFDRITWDESLTDWEEDGVAVMT</sequence>
<dbReference type="OrthoDB" id="3638058at2759"/>
<protein>
    <submittedName>
        <fullName evidence="1">Uncharacterized protein</fullName>
    </submittedName>
</protein>
<evidence type="ECO:0000313" key="1">
    <source>
        <dbReference type="EMBL" id="PIA99865.1"/>
    </source>
</evidence>
<name>A0A2G5I4Y5_CERBT</name>
<evidence type="ECO:0000313" key="2">
    <source>
        <dbReference type="EMBL" id="WPA99674.1"/>
    </source>
</evidence>
<reference evidence="1 3" key="1">
    <citation type="submission" date="2015-10" db="EMBL/GenBank/DDBJ databases">
        <title>The cercosporin biosynthetic gene cluster was horizontally transferred to several fungal lineages and shown to be expanded in Cercospora beticola based on microsynteny with recipient genomes.</title>
        <authorList>
            <person name="De Jonge R."/>
            <person name="Ebert M.K."/>
            <person name="Suttle J.C."/>
            <person name="Jurick Ii W.M."/>
            <person name="Secor G.A."/>
            <person name="Thomma B.P."/>
            <person name="Van De Peer Y."/>
            <person name="Bolton M.D."/>
        </authorList>
    </citation>
    <scope>NUCLEOTIDE SEQUENCE [LARGE SCALE GENOMIC DNA]</scope>
    <source>
        <strain evidence="1 3">09-40</strain>
    </source>
</reference>